<organism evidence="6 7">
    <name type="scientific">Saccharothrix saharensis</name>
    <dbReference type="NCBI Taxonomy" id="571190"/>
    <lineage>
        <taxon>Bacteria</taxon>
        <taxon>Bacillati</taxon>
        <taxon>Actinomycetota</taxon>
        <taxon>Actinomycetes</taxon>
        <taxon>Pseudonocardiales</taxon>
        <taxon>Pseudonocardiaceae</taxon>
        <taxon>Saccharothrix</taxon>
    </lineage>
</organism>
<sequence length="372" mass="39572">MRGLAVVTALSLALSATPAFADTTPYLPAPTGNRPVGTTSLHLEDTSRPDPWVPSTHRELMVSLFYPAATARGPRSRYVTPTESALMLEDAGLTDLPPDLLSTTRTNAVVDAPPAPGRRHRAPLVVLSPGFINGRATLTALAEDLAGRGYVVAVVDHTHENVATTFPDGRVTTCAACEVDHLDGFWEKLGAGRAADVSFVLDQLTGPLRHRRGANLVDPARIAMAGHSAGGASAILAMLADDRIRAGIDLDGSTHVPIPAEGLSRPFLFVGNKDLYVPGSLGPYRGWERDWPRLTGWKRWLVVAGTRHASFTDLGPLADQLGVDIGTDIDANRALAITRTYTAAFFDLHLRGTPQPLLAGPSADHPEVTFVG</sequence>
<dbReference type="EMBL" id="VFPP01000001">
    <property type="protein sequence ID" value="TQM79810.1"/>
    <property type="molecule type" value="Genomic_DNA"/>
</dbReference>
<comment type="caution">
    <text evidence="6">The sequence shown here is derived from an EMBL/GenBank/DDBJ whole genome shotgun (WGS) entry which is preliminary data.</text>
</comment>
<dbReference type="SUPFAM" id="SSF53474">
    <property type="entry name" value="alpha/beta-Hydrolases"/>
    <property type="match status" value="1"/>
</dbReference>
<keyword evidence="7" id="KW-1185">Reference proteome</keyword>
<dbReference type="OrthoDB" id="569821at2"/>
<evidence type="ECO:0000313" key="6">
    <source>
        <dbReference type="EMBL" id="TQM79810.1"/>
    </source>
</evidence>
<name>A0A543JAE9_9PSEU</name>
<dbReference type="GO" id="GO:0016042">
    <property type="term" value="P:lipid catabolic process"/>
    <property type="evidence" value="ECO:0007669"/>
    <property type="project" value="UniProtKB-KW"/>
</dbReference>
<evidence type="ECO:0000313" key="7">
    <source>
        <dbReference type="Proteomes" id="UP000316628"/>
    </source>
</evidence>
<dbReference type="AlphaFoldDB" id="A0A543JAE9"/>
<evidence type="ECO:0000256" key="1">
    <source>
        <dbReference type="ARBA" id="ARBA00022801"/>
    </source>
</evidence>
<evidence type="ECO:0000256" key="5">
    <source>
        <dbReference type="SAM" id="SignalP"/>
    </source>
</evidence>
<keyword evidence="5" id="KW-0732">Signal</keyword>
<dbReference type="RefSeq" id="WP_141977355.1">
    <property type="nucleotide sequence ID" value="NZ_VFPP01000001.1"/>
</dbReference>
<feature type="signal peptide" evidence="5">
    <location>
        <begin position="1"/>
        <end position="21"/>
    </location>
</feature>
<evidence type="ECO:0000256" key="4">
    <source>
        <dbReference type="SAM" id="MobiDB-lite"/>
    </source>
</evidence>
<keyword evidence="1 6" id="KW-0378">Hydrolase</keyword>
<accession>A0A543JAE9</accession>
<feature type="chain" id="PRO_5022151441" evidence="5">
    <location>
        <begin position="22"/>
        <end position="372"/>
    </location>
</feature>
<gene>
    <name evidence="6" type="ORF">FHX81_2121</name>
</gene>
<dbReference type="GO" id="GO:0003847">
    <property type="term" value="F:1-alkyl-2-acetylglycerophosphocholine esterase activity"/>
    <property type="evidence" value="ECO:0007669"/>
    <property type="project" value="TreeGrafter"/>
</dbReference>
<evidence type="ECO:0000256" key="2">
    <source>
        <dbReference type="ARBA" id="ARBA00022963"/>
    </source>
</evidence>
<evidence type="ECO:0000256" key="3">
    <source>
        <dbReference type="ARBA" id="ARBA00023098"/>
    </source>
</evidence>
<reference evidence="6 7" key="1">
    <citation type="submission" date="2019-06" db="EMBL/GenBank/DDBJ databases">
        <title>Sequencing the genomes of 1000 actinobacteria strains.</title>
        <authorList>
            <person name="Klenk H.-P."/>
        </authorList>
    </citation>
    <scope>NUCLEOTIDE SEQUENCE [LARGE SCALE GENOMIC DNA]</scope>
    <source>
        <strain evidence="6 7">DSM 45456</strain>
    </source>
</reference>
<dbReference type="PANTHER" id="PTHR10272:SF0">
    <property type="entry name" value="PLATELET-ACTIVATING FACTOR ACETYLHYDROLASE"/>
    <property type="match status" value="1"/>
</dbReference>
<dbReference type="Pfam" id="PF03403">
    <property type="entry name" value="PAF-AH_p_II"/>
    <property type="match status" value="2"/>
</dbReference>
<keyword evidence="2" id="KW-0442">Lipid degradation</keyword>
<dbReference type="Proteomes" id="UP000316628">
    <property type="component" value="Unassembled WGS sequence"/>
</dbReference>
<protein>
    <submittedName>
        <fullName evidence="6">Platelet-activating factor acetylhydrolase isoform II</fullName>
    </submittedName>
</protein>
<dbReference type="PANTHER" id="PTHR10272">
    <property type="entry name" value="PLATELET-ACTIVATING FACTOR ACETYLHYDROLASE"/>
    <property type="match status" value="1"/>
</dbReference>
<dbReference type="InterPro" id="IPR029058">
    <property type="entry name" value="AB_hydrolase_fold"/>
</dbReference>
<dbReference type="Gene3D" id="3.40.50.1820">
    <property type="entry name" value="alpha/beta hydrolase"/>
    <property type="match status" value="1"/>
</dbReference>
<feature type="region of interest" description="Disordered" evidence="4">
    <location>
        <begin position="22"/>
        <end position="49"/>
    </location>
</feature>
<proteinExistence type="predicted"/>
<keyword evidence="3" id="KW-0443">Lipid metabolism</keyword>